<dbReference type="InterPro" id="IPR058792">
    <property type="entry name" value="Beta-barrel_RND_2"/>
</dbReference>
<evidence type="ECO:0000313" key="9">
    <source>
        <dbReference type="EMBL" id="SHF17771.1"/>
    </source>
</evidence>
<feature type="region of interest" description="Disordered" evidence="3">
    <location>
        <begin position="389"/>
        <end position="461"/>
    </location>
</feature>
<reference evidence="10" key="1">
    <citation type="submission" date="2016-11" db="EMBL/GenBank/DDBJ databases">
        <authorList>
            <person name="Varghese N."/>
            <person name="Submissions S."/>
        </authorList>
    </citation>
    <scope>NUCLEOTIDE SEQUENCE [LARGE SCALE GENOMIC DNA]</scope>
    <source>
        <strain evidence="10">CGMCC 1.7063</strain>
    </source>
</reference>
<dbReference type="FunFam" id="2.40.30.170:FF:000010">
    <property type="entry name" value="Efflux RND transporter periplasmic adaptor subunit"/>
    <property type="match status" value="1"/>
</dbReference>
<dbReference type="Pfam" id="PF25975">
    <property type="entry name" value="CzcB_C"/>
    <property type="match status" value="1"/>
</dbReference>
<evidence type="ECO:0000259" key="7">
    <source>
        <dbReference type="Pfam" id="PF25954"/>
    </source>
</evidence>
<feature type="domain" description="CusB-like barrel-sandwich hybrid" evidence="6">
    <location>
        <begin position="123"/>
        <end position="238"/>
    </location>
</feature>
<dbReference type="PANTHER" id="PTHR30097:SF15">
    <property type="entry name" value="CATION EFFLUX SYSTEM PROTEIN CUSB"/>
    <property type="match status" value="1"/>
</dbReference>
<dbReference type="STRING" id="494016.SAMN04487965_1555"/>
<name>A0A1M4ZID5_9GAMM</name>
<feature type="domain" description="Heavy metal binding" evidence="4">
    <location>
        <begin position="42"/>
        <end position="68"/>
    </location>
</feature>
<dbReference type="Pfam" id="PF25919">
    <property type="entry name" value="BSH_CusB"/>
    <property type="match status" value="1"/>
</dbReference>
<accession>A0A1M4ZID5</accession>
<dbReference type="Gene3D" id="6.10.140.730">
    <property type="match status" value="1"/>
</dbReference>
<evidence type="ECO:0000256" key="3">
    <source>
        <dbReference type="SAM" id="MobiDB-lite"/>
    </source>
</evidence>
<protein>
    <submittedName>
        <fullName evidence="9">Membrane fusion protein, Cu(I)/Ag(I) efflux system</fullName>
    </submittedName>
</protein>
<dbReference type="InterPro" id="IPR051909">
    <property type="entry name" value="MFP_Cation_Efflux"/>
</dbReference>
<evidence type="ECO:0000259" key="6">
    <source>
        <dbReference type="Pfam" id="PF25919"/>
    </source>
</evidence>
<dbReference type="GO" id="GO:0015679">
    <property type="term" value="P:plasma membrane copper ion transport"/>
    <property type="evidence" value="ECO:0007669"/>
    <property type="project" value="TreeGrafter"/>
</dbReference>
<dbReference type="GO" id="GO:0030288">
    <property type="term" value="C:outer membrane-bounded periplasmic space"/>
    <property type="evidence" value="ECO:0007669"/>
    <property type="project" value="TreeGrafter"/>
</dbReference>
<dbReference type="NCBIfam" id="TIGR01730">
    <property type="entry name" value="RND_mfp"/>
    <property type="match status" value="1"/>
</dbReference>
<evidence type="ECO:0000259" key="8">
    <source>
        <dbReference type="Pfam" id="PF25975"/>
    </source>
</evidence>
<dbReference type="Pfam" id="PF25954">
    <property type="entry name" value="Beta-barrel_RND_2"/>
    <property type="match status" value="1"/>
</dbReference>
<dbReference type="Gene3D" id="2.40.420.20">
    <property type="match status" value="1"/>
</dbReference>
<dbReference type="AlphaFoldDB" id="A0A1M4ZID5"/>
<feature type="domain" description="CusB-like three alpha-helical bundle" evidence="5">
    <location>
        <begin position="157"/>
        <end position="205"/>
    </location>
</feature>
<dbReference type="InterPro" id="IPR058791">
    <property type="entry name" value="3HB_CusB"/>
</dbReference>
<dbReference type="Gene3D" id="2.40.30.170">
    <property type="match status" value="1"/>
</dbReference>
<dbReference type="GO" id="GO:0060003">
    <property type="term" value="P:copper ion export"/>
    <property type="evidence" value="ECO:0007669"/>
    <property type="project" value="TreeGrafter"/>
</dbReference>
<feature type="domain" description="CusB-like beta-barrel" evidence="7">
    <location>
        <begin position="242"/>
        <end position="318"/>
    </location>
</feature>
<organism evidence="9 10">
    <name type="scientific">Microbulbifer donghaiensis</name>
    <dbReference type="NCBI Taxonomy" id="494016"/>
    <lineage>
        <taxon>Bacteria</taxon>
        <taxon>Pseudomonadati</taxon>
        <taxon>Pseudomonadota</taxon>
        <taxon>Gammaproteobacteria</taxon>
        <taxon>Cellvibrionales</taxon>
        <taxon>Microbulbiferaceae</taxon>
        <taxon>Microbulbifer</taxon>
    </lineage>
</organism>
<dbReference type="InterPro" id="IPR058649">
    <property type="entry name" value="CzcB_C"/>
</dbReference>
<dbReference type="InterPro" id="IPR006143">
    <property type="entry name" value="RND_pump_MFP"/>
</dbReference>
<keyword evidence="2" id="KW-0813">Transport</keyword>
<feature type="domain" description="CzcB-like C-terminal circularly permuted SH3-like" evidence="8">
    <location>
        <begin position="327"/>
        <end position="385"/>
    </location>
</feature>
<evidence type="ECO:0000259" key="5">
    <source>
        <dbReference type="Pfam" id="PF25869"/>
    </source>
</evidence>
<proteinExistence type="inferred from homology"/>
<evidence type="ECO:0000256" key="1">
    <source>
        <dbReference type="ARBA" id="ARBA00009477"/>
    </source>
</evidence>
<dbReference type="Pfam" id="PF25869">
    <property type="entry name" value="3HB_CusB"/>
    <property type="match status" value="1"/>
</dbReference>
<evidence type="ECO:0000313" key="10">
    <source>
        <dbReference type="Proteomes" id="UP000184170"/>
    </source>
</evidence>
<dbReference type="OrthoDB" id="9806939at2"/>
<sequence length="461" mass="51533">MNNRIKTTLLIALGVAVGIAIALLLRGDGEEAASGGERKPLYWVAPMDPNYRRDKPGKSPMGMDLIPVYEEEQGTKDSPGTVRISPEVINNLGVRTAAVERGRFDAEIRTVGYVQYDEKQLVQINPRVEGWIEKLYVNAEGDPVNRGMPLYTLYSPELVNAQEELVLALKHNNRVLTDAARERLRALQLPQSAIEQLIKTRKVQRTVTVYAPQSGVVDKLNVREGNFVKPGMALLSIAALDEVWVIGEVFERQAALVNRGDPVTMRLDYLPGQSWTGSVDYIYPTLDEKTRTARVRARFGNSEHKLKPNMFAQLTIHARRGEETLLIPTEALIRTGGKPRVVLALGDGRFKSVNVQTGRIGERQVEILAGLREGERIVTSAQFLIDSESSKTSDFMRMAPRGPMNHGEHGEHSNHGTHKENSEHNEHNQHREDNEHEGHNDNGEHKEHGDHSDHGKHGEQP</sequence>
<dbReference type="Pfam" id="PF19335">
    <property type="entry name" value="HMBD"/>
    <property type="match status" value="1"/>
</dbReference>
<evidence type="ECO:0000259" key="4">
    <source>
        <dbReference type="Pfam" id="PF19335"/>
    </source>
</evidence>
<feature type="compositionally biased region" description="Basic and acidic residues" evidence="3">
    <location>
        <begin position="406"/>
        <end position="461"/>
    </location>
</feature>
<dbReference type="Proteomes" id="UP000184170">
    <property type="component" value="Unassembled WGS sequence"/>
</dbReference>
<dbReference type="InterPro" id="IPR045800">
    <property type="entry name" value="HMBD"/>
</dbReference>
<comment type="similarity">
    <text evidence="1">Belongs to the membrane fusion protein (MFP) (TC 8.A.1) family.</text>
</comment>
<dbReference type="SUPFAM" id="SSF111369">
    <property type="entry name" value="HlyD-like secretion proteins"/>
    <property type="match status" value="1"/>
</dbReference>
<keyword evidence="10" id="KW-1185">Reference proteome</keyword>
<dbReference type="GO" id="GO:0022857">
    <property type="term" value="F:transmembrane transporter activity"/>
    <property type="evidence" value="ECO:0007669"/>
    <property type="project" value="InterPro"/>
</dbReference>
<dbReference type="GO" id="GO:0046914">
    <property type="term" value="F:transition metal ion binding"/>
    <property type="evidence" value="ECO:0007669"/>
    <property type="project" value="TreeGrafter"/>
</dbReference>
<dbReference type="PANTHER" id="PTHR30097">
    <property type="entry name" value="CATION EFFLUX SYSTEM PROTEIN CUSB"/>
    <property type="match status" value="1"/>
</dbReference>
<dbReference type="InterPro" id="IPR058790">
    <property type="entry name" value="BSH_CusB"/>
</dbReference>
<gene>
    <name evidence="9" type="ORF">SAMN04487965_1555</name>
</gene>
<dbReference type="GO" id="GO:0016020">
    <property type="term" value="C:membrane"/>
    <property type="evidence" value="ECO:0007669"/>
    <property type="project" value="InterPro"/>
</dbReference>
<evidence type="ECO:0000256" key="2">
    <source>
        <dbReference type="ARBA" id="ARBA00022448"/>
    </source>
</evidence>
<dbReference type="EMBL" id="FQVA01000001">
    <property type="protein sequence ID" value="SHF17771.1"/>
    <property type="molecule type" value="Genomic_DNA"/>
</dbReference>
<dbReference type="RefSeq" id="WP_073273347.1">
    <property type="nucleotide sequence ID" value="NZ_FQVA01000001.1"/>
</dbReference>